<dbReference type="PANTHER" id="PTHR21043">
    <property type="entry name" value="IOJAP SUPERFAMILY ORTHOLOG"/>
    <property type="match status" value="1"/>
</dbReference>
<comment type="similarity">
    <text evidence="1 2">Belongs to the Iojap/RsfS family.</text>
</comment>
<protein>
    <recommendedName>
        <fullName evidence="2">Ribosomal silencing factor RsfS</fullName>
    </recommendedName>
</protein>
<dbReference type="NCBIfam" id="TIGR00090">
    <property type="entry name" value="rsfS_iojap_ybeB"/>
    <property type="match status" value="1"/>
</dbReference>
<dbReference type="GO" id="GO:0005737">
    <property type="term" value="C:cytoplasm"/>
    <property type="evidence" value="ECO:0007669"/>
    <property type="project" value="UniProtKB-SubCell"/>
</dbReference>
<name>A0A0S3QSQ8_THET7</name>
<dbReference type="STRING" id="1298851.TST_0543"/>
<dbReference type="PANTHER" id="PTHR21043:SF0">
    <property type="entry name" value="MITOCHONDRIAL ASSEMBLY OF RIBOSOMAL LARGE SUBUNIT PROTEIN 1"/>
    <property type="match status" value="1"/>
</dbReference>
<dbReference type="OrthoDB" id="9793681at2"/>
<evidence type="ECO:0000313" key="3">
    <source>
        <dbReference type="EMBL" id="BAT71349.1"/>
    </source>
</evidence>
<keyword evidence="4" id="KW-1185">Reference proteome</keyword>
<evidence type="ECO:0000256" key="1">
    <source>
        <dbReference type="ARBA" id="ARBA00010574"/>
    </source>
</evidence>
<keyword evidence="2" id="KW-0678">Repressor</keyword>
<organism evidence="3 4">
    <name type="scientific">Thermosulfidibacter takaii (strain DSM 17441 / JCM 13301 / NBRC 103674 / ABI70S6)</name>
    <dbReference type="NCBI Taxonomy" id="1298851"/>
    <lineage>
        <taxon>Bacteria</taxon>
        <taxon>Pseudomonadati</taxon>
        <taxon>Thermosulfidibacterota</taxon>
        <taxon>Thermosulfidibacteria</taxon>
        <taxon>Thermosulfidibacterales</taxon>
        <taxon>Thermosulfidibacteraceae</taxon>
    </lineage>
</organism>
<dbReference type="KEGG" id="ttk:TST_0543"/>
<dbReference type="InterPro" id="IPR004394">
    <property type="entry name" value="Iojap/RsfS/C7orf30"/>
</dbReference>
<gene>
    <name evidence="3" type="primary">ybeB</name>
    <name evidence="2" type="synonym">rsfS</name>
    <name evidence="3" type="ORF">TST_0543</name>
</gene>
<dbReference type="EMBL" id="AP013035">
    <property type="protein sequence ID" value="BAT71349.1"/>
    <property type="molecule type" value="Genomic_DNA"/>
</dbReference>
<comment type="function">
    <text evidence="2">Functions as a ribosomal silencing factor. Interacts with ribosomal protein uL14 (rplN), blocking formation of intersubunit bridge B8. Prevents association of the 30S and 50S ribosomal subunits and the formation of functional ribosomes, thus repressing translation.</text>
</comment>
<dbReference type="InterPro" id="IPR043519">
    <property type="entry name" value="NT_sf"/>
</dbReference>
<dbReference type="GO" id="GO:0042256">
    <property type="term" value="P:cytosolic ribosome assembly"/>
    <property type="evidence" value="ECO:0007669"/>
    <property type="project" value="UniProtKB-UniRule"/>
</dbReference>
<proteinExistence type="inferred from homology"/>
<dbReference type="GO" id="GO:0090071">
    <property type="term" value="P:negative regulation of ribosome biogenesis"/>
    <property type="evidence" value="ECO:0007669"/>
    <property type="project" value="UniProtKB-UniRule"/>
</dbReference>
<evidence type="ECO:0000313" key="4">
    <source>
        <dbReference type="Proteomes" id="UP000063234"/>
    </source>
</evidence>
<dbReference type="RefSeq" id="WP_068549269.1">
    <property type="nucleotide sequence ID" value="NZ_AP013035.1"/>
</dbReference>
<evidence type="ECO:0000256" key="2">
    <source>
        <dbReference type="HAMAP-Rule" id="MF_01477"/>
    </source>
</evidence>
<dbReference type="GO" id="GO:0043023">
    <property type="term" value="F:ribosomal large subunit binding"/>
    <property type="evidence" value="ECO:0007669"/>
    <property type="project" value="TreeGrafter"/>
</dbReference>
<sequence length="113" mass="13054">MRLDEKLQIIKKIIEDKKGQDIKILDLRELSTVCDVFVICSVDIPLQARAIADEIDYQLSDRGEYPVSVEGYEGSEWLLMDYGDVVVHIFTHSARVFYDLDRLWADAPEFCLV</sequence>
<dbReference type="Proteomes" id="UP000063234">
    <property type="component" value="Chromosome"/>
</dbReference>
<accession>A0A0S3QSQ8</accession>
<dbReference type="Gene3D" id="3.30.460.10">
    <property type="entry name" value="Beta Polymerase, domain 2"/>
    <property type="match status" value="1"/>
</dbReference>
<dbReference type="SUPFAM" id="SSF81301">
    <property type="entry name" value="Nucleotidyltransferase"/>
    <property type="match status" value="1"/>
</dbReference>
<dbReference type="Pfam" id="PF02410">
    <property type="entry name" value="RsfS"/>
    <property type="match status" value="1"/>
</dbReference>
<comment type="subunit">
    <text evidence="2">Interacts with ribosomal protein uL14 (rplN).</text>
</comment>
<reference evidence="4" key="1">
    <citation type="journal article" date="2018" name="Science">
        <title>A primordial and reversible TCA cycle in a facultatively chemolithoautotrophic thermophile.</title>
        <authorList>
            <person name="Nunoura T."/>
            <person name="Chikaraishi Y."/>
            <person name="Izaki R."/>
            <person name="Suwa T."/>
            <person name="Sato T."/>
            <person name="Harada T."/>
            <person name="Mori K."/>
            <person name="Kato Y."/>
            <person name="Miyazaki M."/>
            <person name="Shimamura S."/>
            <person name="Yanagawa K."/>
            <person name="Shuto A."/>
            <person name="Ohkouchi N."/>
            <person name="Fujita N."/>
            <person name="Takaki Y."/>
            <person name="Atomi H."/>
            <person name="Takai K."/>
        </authorList>
    </citation>
    <scope>NUCLEOTIDE SEQUENCE [LARGE SCALE GENOMIC DNA]</scope>
    <source>
        <strain evidence="4">DSM 17441 / JCM 13301 / NBRC 103674 / ABI70S6</strain>
    </source>
</reference>
<keyword evidence="2" id="KW-0963">Cytoplasm</keyword>
<keyword evidence="2" id="KW-0810">Translation regulation</keyword>
<dbReference type="HAMAP" id="MF_01477">
    <property type="entry name" value="Iojap_RsfS"/>
    <property type="match status" value="1"/>
</dbReference>
<dbReference type="PATRIC" id="fig|1298851.3.peg.567"/>
<dbReference type="AlphaFoldDB" id="A0A0S3QSQ8"/>
<dbReference type="GO" id="GO:0017148">
    <property type="term" value="P:negative regulation of translation"/>
    <property type="evidence" value="ECO:0007669"/>
    <property type="project" value="UniProtKB-UniRule"/>
</dbReference>
<comment type="subcellular location">
    <subcellularLocation>
        <location evidence="2">Cytoplasm</location>
    </subcellularLocation>
</comment>